<proteinExistence type="predicted"/>
<accession>A0ABZ1YQ65</accession>
<dbReference type="Proteomes" id="UP001432062">
    <property type="component" value="Chromosome"/>
</dbReference>
<dbReference type="RefSeq" id="WP_329408709.1">
    <property type="nucleotide sequence ID" value="NZ_CP109441.1"/>
</dbReference>
<keyword evidence="2" id="KW-1185">Reference proteome</keyword>
<organism evidence="1 2">
    <name type="scientific">Nocardia vinacea</name>
    <dbReference type="NCBI Taxonomy" id="96468"/>
    <lineage>
        <taxon>Bacteria</taxon>
        <taxon>Bacillati</taxon>
        <taxon>Actinomycetota</taxon>
        <taxon>Actinomycetes</taxon>
        <taxon>Mycobacteriales</taxon>
        <taxon>Nocardiaceae</taxon>
        <taxon>Nocardia</taxon>
    </lineage>
</organism>
<name>A0ABZ1YQ65_9NOCA</name>
<protein>
    <submittedName>
        <fullName evidence="1">Uncharacterized protein</fullName>
    </submittedName>
</protein>
<sequence>MSEPARAMSKDHAFAELERLANDDLIRFDGPASPASVGFAGFDPPSGRPLPGSLAGVVIRRGNTPVAPQHLDSRNALALVRFCRFLAANFGVTEVHTLGADGRGTHSDDCHGQGRAVDFAGVTMPVGDVSRRITVAAHWGTVETAVTPGGTWPRGTGSRVRYRLDEPDASPLGDPDGDLFVADFFRSVYDFAAGEWQDCSDSPDPATAISGIGDPSFILHPDHPDDHPLPATSGRAAHIDHIHFQIGKSGTE</sequence>
<dbReference type="EMBL" id="CP109441">
    <property type="protein sequence ID" value="WUV45389.1"/>
    <property type="molecule type" value="Genomic_DNA"/>
</dbReference>
<gene>
    <name evidence="1" type="ORF">OG563_40845</name>
</gene>
<evidence type="ECO:0000313" key="1">
    <source>
        <dbReference type="EMBL" id="WUV45389.1"/>
    </source>
</evidence>
<reference evidence="1" key="1">
    <citation type="submission" date="2022-10" db="EMBL/GenBank/DDBJ databases">
        <title>The complete genomes of actinobacterial strains from the NBC collection.</title>
        <authorList>
            <person name="Joergensen T.S."/>
            <person name="Alvarez Arevalo M."/>
            <person name="Sterndorff E.B."/>
            <person name="Faurdal D."/>
            <person name="Vuksanovic O."/>
            <person name="Mourched A.-S."/>
            <person name="Charusanti P."/>
            <person name="Shaw S."/>
            <person name="Blin K."/>
            <person name="Weber T."/>
        </authorList>
    </citation>
    <scope>NUCLEOTIDE SEQUENCE</scope>
    <source>
        <strain evidence="1">NBC_01482</strain>
    </source>
</reference>
<evidence type="ECO:0000313" key="2">
    <source>
        <dbReference type="Proteomes" id="UP001432062"/>
    </source>
</evidence>